<dbReference type="PANTHER" id="PTHR11851">
    <property type="entry name" value="METALLOPROTEASE"/>
    <property type="match status" value="1"/>
</dbReference>
<dbReference type="RefSeq" id="WP_066617511.1">
    <property type="nucleotide sequence ID" value="NZ_JBHSYQ010000005.1"/>
</dbReference>
<comment type="caution">
    <text evidence="5">The sequence shown here is derived from an EMBL/GenBank/DDBJ whole genome shotgun (WGS) entry which is preliminary data.</text>
</comment>
<feature type="signal peptide" evidence="2">
    <location>
        <begin position="1"/>
        <end position="24"/>
    </location>
</feature>
<dbReference type="Pfam" id="PF05193">
    <property type="entry name" value="Peptidase_M16_C"/>
    <property type="match status" value="1"/>
</dbReference>
<evidence type="ECO:0000259" key="3">
    <source>
        <dbReference type="Pfam" id="PF00675"/>
    </source>
</evidence>
<dbReference type="Gene3D" id="3.30.830.10">
    <property type="entry name" value="Metalloenzyme, LuxS/M16 peptidase-like"/>
    <property type="match status" value="2"/>
</dbReference>
<keyword evidence="6" id="KW-1185">Reference proteome</keyword>
<dbReference type="InterPro" id="IPR050361">
    <property type="entry name" value="MPP/UQCRC_Complex"/>
</dbReference>
<dbReference type="Pfam" id="PF00675">
    <property type="entry name" value="Peptidase_M16"/>
    <property type="match status" value="1"/>
</dbReference>
<reference evidence="6" key="1">
    <citation type="journal article" date="2019" name="Int. J. Syst. Evol. Microbiol.">
        <title>The Global Catalogue of Microorganisms (GCM) 10K type strain sequencing project: providing services to taxonomists for standard genome sequencing and annotation.</title>
        <authorList>
            <consortium name="The Broad Institute Genomics Platform"/>
            <consortium name="The Broad Institute Genome Sequencing Center for Infectious Disease"/>
            <person name="Wu L."/>
            <person name="Ma J."/>
        </authorList>
    </citation>
    <scope>NUCLEOTIDE SEQUENCE [LARGE SCALE GENOMIC DNA]</scope>
    <source>
        <strain evidence="6">CGMCC 4.7393</strain>
    </source>
</reference>
<dbReference type="Proteomes" id="UP001596405">
    <property type="component" value="Unassembled WGS sequence"/>
</dbReference>
<sequence>MNKTKLLSLVLLLCTLVVSGYAQAQGTGEKILPYPIQQTKLANGLNVVTVPYNTPGLAAFYIVVRAGSREEVEPGKTGFAHFFEHMMFRGTEKYSTQEYEEVLKSIGASANANTSTDRTVYHMTGNADMLEKMFEVEGDRFQNLKYSEHDFKTEAGAVKGEYTKNSASPYSQLYEKLYSTAFKKHTYAHTTMGFFKDVVDMPNQFAYSKVFFDRFYRPEYTTIVVVGDVKQEEVNRLAQKYFGNWKRGKYTPKIETEPAQKETRYAHVQQAGFPPYLLLAYKGPAFSDTNKDLPALDLMTSILFAPTSELYKKLVLQEQKVRFVGGGPSFSRDPNLISVSASVVKAEDLQYVKDEITKAINEMKTKPVDAQKLQDTKSNNRYSFAMAMDSPDAIANALSRYIWLTGDPEALNRLYALYDQVTPQDIMNVAKKYFVNSGLTIATISPNKEGGVK</sequence>
<evidence type="ECO:0000313" key="6">
    <source>
        <dbReference type="Proteomes" id="UP001596405"/>
    </source>
</evidence>
<dbReference type="SUPFAM" id="SSF63411">
    <property type="entry name" value="LuxS/MPP-like metallohydrolase"/>
    <property type="match status" value="2"/>
</dbReference>
<name>A0ABW2DPZ8_9BACT</name>
<feature type="chain" id="PRO_5045614650" evidence="2">
    <location>
        <begin position="25"/>
        <end position="453"/>
    </location>
</feature>
<evidence type="ECO:0000259" key="4">
    <source>
        <dbReference type="Pfam" id="PF05193"/>
    </source>
</evidence>
<dbReference type="PANTHER" id="PTHR11851:SF49">
    <property type="entry name" value="MITOCHONDRIAL-PROCESSING PEPTIDASE SUBUNIT ALPHA"/>
    <property type="match status" value="1"/>
</dbReference>
<evidence type="ECO:0000313" key="5">
    <source>
        <dbReference type="EMBL" id="MFC6998453.1"/>
    </source>
</evidence>
<dbReference type="InterPro" id="IPR011765">
    <property type="entry name" value="Pept_M16_N"/>
</dbReference>
<feature type="domain" description="Peptidase M16 C-terminal" evidence="4">
    <location>
        <begin position="211"/>
        <end position="379"/>
    </location>
</feature>
<dbReference type="InterPro" id="IPR011249">
    <property type="entry name" value="Metalloenz_LuxS/M16"/>
</dbReference>
<protein>
    <submittedName>
        <fullName evidence="5">M16 family metallopeptidase</fullName>
    </submittedName>
</protein>
<comment type="similarity">
    <text evidence="1">Belongs to the peptidase M16 family.</text>
</comment>
<proteinExistence type="inferred from homology"/>
<accession>A0ABW2DPZ8</accession>
<keyword evidence="2" id="KW-0732">Signal</keyword>
<evidence type="ECO:0000256" key="2">
    <source>
        <dbReference type="SAM" id="SignalP"/>
    </source>
</evidence>
<evidence type="ECO:0000256" key="1">
    <source>
        <dbReference type="ARBA" id="ARBA00007261"/>
    </source>
</evidence>
<dbReference type="InterPro" id="IPR007863">
    <property type="entry name" value="Peptidase_M16_C"/>
</dbReference>
<organism evidence="5 6">
    <name type="scientific">Rufibacter roseus</name>
    <dbReference type="NCBI Taxonomy" id="1567108"/>
    <lineage>
        <taxon>Bacteria</taxon>
        <taxon>Pseudomonadati</taxon>
        <taxon>Bacteroidota</taxon>
        <taxon>Cytophagia</taxon>
        <taxon>Cytophagales</taxon>
        <taxon>Hymenobacteraceae</taxon>
        <taxon>Rufibacter</taxon>
    </lineage>
</organism>
<gene>
    <name evidence="5" type="ORF">ACFQHR_12515</name>
</gene>
<dbReference type="EMBL" id="JBHSYQ010000005">
    <property type="protein sequence ID" value="MFC6998453.1"/>
    <property type="molecule type" value="Genomic_DNA"/>
</dbReference>
<feature type="domain" description="Peptidase M16 N-terminal" evidence="3">
    <location>
        <begin position="58"/>
        <end position="192"/>
    </location>
</feature>